<reference evidence="6 8" key="1">
    <citation type="submission" date="2018-08" db="EMBL/GenBank/DDBJ databases">
        <title>The first complete genome of Treponema rectale (CHPAT), a commensal spirochete of the bovine rectum.</title>
        <authorList>
            <person name="Staton G.J."/>
            <person name="Clegg S.R."/>
            <person name="Carter S.D."/>
            <person name="Radford A.D."/>
            <person name="Darby A."/>
            <person name="Hall N."/>
            <person name="Birtles R.J."/>
            <person name="Evans N.J."/>
        </authorList>
    </citation>
    <scope>NUCLEOTIDE SEQUENCE [LARGE SCALE GENOMIC DNA]</scope>
    <source>
        <strain evidence="6 8">CHPA</strain>
    </source>
</reference>
<dbReference type="PROSITE" id="PS00041">
    <property type="entry name" value="HTH_ARAC_FAMILY_1"/>
    <property type="match status" value="1"/>
</dbReference>
<dbReference type="GO" id="GO:0003700">
    <property type="term" value="F:DNA-binding transcription factor activity"/>
    <property type="evidence" value="ECO:0007669"/>
    <property type="project" value="InterPro"/>
</dbReference>
<evidence type="ECO:0000256" key="2">
    <source>
        <dbReference type="ARBA" id="ARBA00023125"/>
    </source>
</evidence>
<dbReference type="PROSITE" id="PS01124">
    <property type="entry name" value="HTH_ARAC_FAMILY_2"/>
    <property type="match status" value="1"/>
</dbReference>
<dbReference type="Pfam" id="PF12833">
    <property type="entry name" value="HTH_18"/>
    <property type="match status" value="1"/>
</dbReference>
<keyword evidence="1" id="KW-0805">Transcription regulation</keyword>
<dbReference type="Proteomes" id="UP000593591">
    <property type="component" value="Chromosome"/>
</dbReference>
<dbReference type="EMBL" id="CP031517">
    <property type="protein sequence ID" value="QOS40648.1"/>
    <property type="molecule type" value="Genomic_DNA"/>
</dbReference>
<dbReference type="Gene3D" id="1.10.10.60">
    <property type="entry name" value="Homeodomain-like"/>
    <property type="match status" value="2"/>
</dbReference>
<protein>
    <submittedName>
        <fullName evidence="6">AraC family transcriptional regulator</fullName>
    </submittedName>
    <submittedName>
        <fullName evidence="5">YesN/AraC family two-component response regulator</fullName>
    </submittedName>
</protein>
<dbReference type="SMART" id="SM00342">
    <property type="entry name" value="HTH_ARAC"/>
    <property type="match status" value="1"/>
</dbReference>
<dbReference type="RefSeq" id="WP_184653721.1">
    <property type="nucleotide sequence ID" value="NZ_JACHFR010000005.1"/>
</dbReference>
<dbReference type="SUPFAM" id="SSF46689">
    <property type="entry name" value="Homeodomain-like"/>
    <property type="match status" value="1"/>
</dbReference>
<evidence type="ECO:0000259" key="4">
    <source>
        <dbReference type="PROSITE" id="PS01124"/>
    </source>
</evidence>
<dbReference type="InterPro" id="IPR018060">
    <property type="entry name" value="HTH_AraC"/>
</dbReference>
<dbReference type="InterPro" id="IPR018062">
    <property type="entry name" value="HTH_AraC-typ_CS"/>
</dbReference>
<feature type="domain" description="HTH araC/xylS-type" evidence="4">
    <location>
        <begin position="132"/>
        <end position="229"/>
    </location>
</feature>
<dbReference type="PRINTS" id="PR00032">
    <property type="entry name" value="HTHARAC"/>
</dbReference>
<dbReference type="InterPro" id="IPR009057">
    <property type="entry name" value="Homeodomain-like_sf"/>
</dbReference>
<evidence type="ECO:0000313" key="6">
    <source>
        <dbReference type="EMBL" id="QOS40648.1"/>
    </source>
</evidence>
<name>A0A840SBB4_9SPIR</name>
<dbReference type="PANTHER" id="PTHR43280">
    <property type="entry name" value="ARAC-FAMILY TRANSCRIPTIONAL REGULATOR"/>
    <property type="match status" value="1"/>
</dbReference>
<dbReference type="InterPro" id="IPR020449">
    <property type="entry name" value="Tscrpt_reg_AraC-type_HTH"/>
</dbReference>
<dbReference type="GO" id="GO:0043565">
    <property type="term" value="F:sequence-specific DNA binding"/>
    <property type="evidence" value="ECO:0007669"/>
    <property type="project" value="InterPro"/>
</dbReference>
<keyword evidence="2" id="KW-0238">DNA-binding</keyword>
<dbReference type="EMBL" id="JACHFR010000005">
    <property type="protein sequence ID" value="MBB5220039.1"/>
    <property type="molecule type" value="Genomic_DNA"/>
</dbReference>
<evidence type="ECO:0000313" key="7">
    <source>
        <dbReference type="Proteomes" id="UP000578697"/>
    </source>
</evidence>
<evidence type="ECO:0000256" key="3">
    <source>
        <dbReference type="ARBA" id="ARBA00023163"/>
    </source>
</evidence>
<dbReference type="Proteomes" id="UP000578697">
    <property type="component" value="Unassembled WGS sequence"/>
</dbReference>
<keyword evidence="3" id="KW-0804">Transcription</keyword>
<sequence length="229" mass="26462">MQRYSSKRIVFVGSETRLLKEWARDNETEVVSSLSFLFSMGGRFVPDLIVFLKIKDADLRELRKNEMLKKTLVLIVQESFKEENNLNSISDFPRVLICNEKLALEKSFYEGLMEILEGKKKTLPVKTANIVKYTILFINKNFSKKLTRKNLADQVGVTDDYLSKIFNLEMGIPLWTYLNLFRLNCAKELLEQTGISVKQISAQCGFESAAYFTNCFTKKYGKSPSEFRL</sequence>
<evidence type="ECO:0000313" key="5">
    <source>
        <dbReference type="EMBL" id="MBB5220039.1"/>
    </source>
</evidence>
<dbReference type="KEGG" id="trc:DYE49_09315"/>
<evidence type="ECO:0000313" key="8">
    <source>
        <dbReference type="Proteomes" id="UP000593591"/>
    </source>
</evidence>
<reference evidence="5 7" key="2">
    <citation type="submission" date="2020-08" db="EMBL/GenBank/DDBJ databases">
        <title>Genomic Encyclopedia of Type Strains, Phase IV (KMG-IV): sequencing the most valuable type-strain genomes for metagenomic binning, comparative biology and taxonomic classification.</title>
        <authorList>
            <person name="Goeker M."/>
        </authorList>
    </citation>
    <scope>NUCLEOTIDE SEQUENCE [LARGE SCALE GENOMIC DNA]</scope>
    <source>
        <strain evidence="5 7">DSM 103679</strain>
    </source>
</reference>
<organism evidence="5 7">
    <name type="scientific">Treponema rectale</name>
    <dbReference type="NCBI Taxonomy" id="744512"/>
    <lineage>
        <taxon>Bacteria</taxon>
        <taxon>Pseudomonadati</taxon>
        <taxon>Spirochaetota</taxon>
        <taxon>Spirochaetia</taxon>
        <taxon>Spirochaetales</taxon>
        <taxon>Treponemataceae</taxon>
        <taxon>Treponema</taxon>
    </lineage>
</organism>
<dbReference type="PANTHER" id="PTHR43280:SF10">
    <property type="entry name" value="REGULATORY PROTEIN POCR"/>
    <property type="match status" value="1"/>
</dbReference>
<dbReference type="AlphaFoldDB" id="A0A840SBB4"/>
<proteinExistence type="predicted"/>
<evidence type="ECO:0000256" key="1">
    <source>
        <dbReference type="ARBA" id="ARBA00023015"/>
    </source>
</evidence>
<accession>A0A840SBB4</accession>
<keyword evidence="7" id="KW-1185">Reference proteome</keyword>
<gene>
    <name evidence="6" type="ORF">DYE49_09315</name>
    <name evidence="5" type="ORF">HNP77_002429</name>
</gene>